<name>A0A9P8LG53_9PEZI</name>
<dbReference type="EMBL" id="JAGHQM010000176">
    <property type="protein sequence ID" value="KAH0564806.1"/>
    <property type="molecule type" value="Genomic_DNA"/>
</dbReference>
<evidence type="ECO:0000313" key="2">
    <source>
        <dbReference type="Proteomes" id="UP000750711"/>
    </source>
</evidence>
<comment type="caution">
    <text evidence="1">The sequence shown here is derived from an EMBL/GenBank/DDBJ whole genome shotgun (WGS) entry which is preliminary data.</text>
</comment>
<reference evidence="1" key="1">
    <citation type="submission" date="2021-03" db="EMBL/GenBank/DDBJ databases">
        <title>Comparative genomics and phylogenomic investigation of the class Geoglossomycetes provide insights into ecological specialization and systematics.</title>
        <authorList>
            <person name="Melie T."/>
            <person name="Pirro S."/>
            <person name="Miller A.N."/>
            <person name="Quandt A."/>
        </authorList>
    </citation>
    <scope>NUCLEOTIDE SEQUENCE</scope>
    <source>
        <strain evidence="1">CAQ_001_2017</strain>
    </source>
</reference>
<organism evidence="1 2">
    <name type="scientific">Trichoglossum hirsutum</name>
    <dbReference type="NCBI Taxonomy" id="265104"/>
    <lineage>
        <taxon>Eukaryota</taxon>
        <taxon>Fungi</taxon>
        <taxon>Dikarya</taxon>
        <taxon>Ascomycota</taxon>
        <taxon>Pezizomycotina</taxon>
        <taxon>Geoglossomycetes</taxon>
        <taxon>Geoglossales</taxon>
        <taxon>Geoglossaceae</taxon>
        <taxon>Trichoglossum</taxon>
    </lineage>
</organism>
<gene>
    <name evidence="1" type="ORF">GP486_001808</name>
</gene>
<dbReference type="AlphaFoldDB" id="A0A9P8LG53"/>
<evidence type="ECO:0000313" key="1">
    <source>
        <dbReference type="EMBL" id="KAH0564806.1"/>
    </source>
</evidence>
<accession>A0A9P8LG53</accession>
<feature type="non-terminal residue" evidence="1">
    <location>
        <position position="1"/>
    </location>
</feature>
<sequence length="106" mass="12049">KLLAEESCSLSAILERLQERAANTSVAGQWIDGRKELVRQFQKAYDDLAASLKIDAATGQLKQESRFKAARTAVRWSFTKSEVYSLLERINRLQQYANTLLLSDQQ</sequence>
<protein>
    <submittedName>
        <fullName evidence="1">Uncharacterized protein</fullName>
    </submittedName>
</protein>
<proteinExistence type="predicted"/>
<dbReference type="Proteomes" id="UP000750711">
    <property type="component" value="Unassembled WGS sequence"/>
</dbReference>
<keyword evidence="2" id="KW-1185">Reference proteome</keyword>